<keyword evidence="1" id="KW-1133">Transmembrane helix</keyword>
<dbReference type="RefSeq" id="WP_317490737.1">
    <property type="nucleotide sequence ID" value="NZ_CP136051.1"/>
</dbReference>
<protein>
    <submittedName>
        <fullName evidence="2">Uncharacterized protein</fullName>
    </submittedName>
</protein>
<name>A0ABZ0IWP1_9BACT</name>
<keyword evidence="1" id="KW-0812">Transmembrane</keyword>
<organism evidence="2 3">
    <name type="scientific">Imperialibacter roseus</name>
    <dbReference type="NCBI Taxonomy" id="1324217"/>
    <lineage>
        <taxon>Bacteria</taxon>
        <taxon>Pseudomonadati</taxon>
        <taxon>Bacteroidota</taxon>
        <taxon>Cytophagia</taxon>
        <taxon>Cytophagales</taxon>
        <taxon>Flammeovirgaceae</taxon>
        <taxon>Imperialibacter</taxon>
    </lineage>
</organism>
<proteinExistence type="predicted"/>
<dbReference type="Proteomes" id="UP001302349">
    <property type="component" value="Chromosome"/>
</dbReference>
<keyword evidence="3" id="KW-1185">Reference proteome</keyword>
<sequence length="64" mass="7020">MESLGWIAPGFFVLATMFAKLLARLSGHGTDTEAVPRSLIRYLAEVIHEEKHLSDGLSEIGSYS</sequence>
<dbReference type="EMBL" id="CP136051">
    <property type="protein sequence ID" value="WOK08091.1"/>
    <property type="molecule type" value="Genomic_DNA"/>
</dbReference>
<evidence type="ECO:0000256" key="1">
    <source>
        <dbReference type="SAM" id="Phobius"/>
    </source>
</evidence>
<accession>A0ABZ0IWP1</accession>
<gene>
    <name evidence="2" type="ORF">RT717_05520</name>
</gene>
<evidence type="ECO:0000313" key="3">
    <source>
        <dbReference type="Proteomes" id="UP001302349"/>
    </source>
</evidence>
<reference evidence="2 3" key="1">
    <citation type="journal article" date="2023" name="Microbiol. Resour. Announc.">
        <title>Complete Genome Sequence of Imperialibacter roseus strain P4T.</title>
        <authorList>
            <person name="Tizabi D.R."/>
            <person name="Bachvaroff T."/>
            <person name="Hill R.T."/>
        </authorList>
    </citation>
    <scope>NUCLEOTIDE SEQUENCE [LARGE SCALE GENOMIC DNA]</scope>
    <source>
        <strain evidence="2 3">P4T</strain>
    </source>
</reference>
<feature type="transmembrane region" description="Helical" evidence="1">
    <location>
        <begin position="6"/>
        <end position="23"/>
    </location>
</feature>
<evidence type="ECO:0000313" key="2">
    <source>
        <dbReference type="EMBL" id="WOK08091.1"/>
    </source>
</evidence>
<keyword evidence="1" id="KW-0472">Membrane</keyword>